<reference evidence="2 3" key="1">
    <citation type="submission" date="2018-11" db="EMBL/GenBank/DDBJ databases">
        <authorList>
            <consortium name="Pathogen Informatics"/>
        </authorList>
    </citation>
    <scope>NUCLEOTIDE SEQUENCE [LARGE SCALE GENOMIC DNA]</scope>
</reference>
<dbReference type="AlphaFoldDB" id="A0A3P7KRD2"/>
<dbReference type="Gene3D" id="3.40.630.30">
    <property type="match status" value="1"/>
</dbReference>
<gene>
    <name evidence="2" type="ORF">SVUK_LOCUS8073</name>
</gene>
<dbReference type="GO" id="GO:0016747">
    <property type="term" value="F:acyltransferase activity, transferring groups other than amino-acyl groups"/>
    <property type="evidence" value="ECO:0007669"/>
    <property type="project" value="InterPro"/>
</dbReference>
<sequence>MSCGYAPKPIGCICSATYSHRNSDARTTVIGLYYVREEFRGKGIGNELFRRIIANKKNHNLYLNAIYNMVKKYQVLYNFALATPWRIVWYQFNPKDLYLEDSECTNEKKIDVTQVTANNVSRFLEYDSRVQNDLDRTSYIKSFAIQPCADSKV</sequence>
<dbReference type="CDD" id="cd04301">
    <property type="entry name" value="NAT_SF"/>
    <property type="match status" value="1"/>
</dbReference>
<dbReference type="PANTHER" id="PTHR47237:SF1">
    <property type="entry name" value="SLL0310 PROTEIN"/>
    <property type="match status" value="1"/>
</dbReference>
<dbReference type="Pfam" id="PF00583">
    <property type="entry name" value="Acetyltransf_1"/>
    <property type="match status" value="1"/>
</dbReference>
<dbReference type="InterPro" id="IPR000182">
    <property type="entry name" value="GNAT_dom"/>
</dbReference>
<evidence type="ECO:0000313" key="3">
    <source>
        <dbReference type="Proteomes" id="UP000270094"/>
    </source>
</evidence>
<dbReference type="Proteomes" id="UP000270094">
    <property type="component" value="Unassembled WGS sequence"/>
</dbReference>
<dbReference type="OrthoDB" id="6418983at2759"/>
<keyword evidence="3" id="KW-1185">Reference proteome</keyword>
<proteinExistence type="predicted"/>
<accession>A0A3P7KRD2</accession>
<dbReference type="InterPro" id="IPR052729">
    <property type="entry name" value="Acyl/Acetyltrans_Enzymes"/>
</dbReference>
<protein>
    <recommendedName>
        <fullName evidence="1">N-acetyltransferase domain-containing protein</fullName>
    </recommendedName>
</protein>
<feature type="domain" description="N-acetyltransferase" evidence="1">
    <location>
        <begin position="8"/>
        <end position="61"/>
    </location>
</feature>
<dbReference type="SUPFAM" id="SSF55729">
    <property type="entry name" value="Acyl-CoA N-acyltransferases (Nat)"/>
    <property type="match status" value="1"/>
</dbReference>
<dbReference type="PANTHER" id="PTHR47237">
    <property type="entry name" value="SLL0310 PROTEIN"/>
    <property type="match status" value="1"/>
</dbReference>
<dbReference type="InterPro" id="IPR016181">
    <property type="entry name" value="Acyl_CoA_acyltransferase"/>
</dbReference>
<evidence type="ECO:0000259" key="1">
    <source>
        <dbReference type="Pfam" id="PF00583"/>
    </source>
</evidence>
<name>A0A3P7KRD2_STRVU</name>
<organism evidence="2 3">
    <name type="scientific">Strongylus vulgaris</name>
    <name type="common">Blood worm</name>
    <dbReference type="NCBI Taxonomy" id="40348"/>
    <lineage>
        <taxon>Eukaryota</taxon>
        <taxon>Metazoa</taxon>
        <taxon>Ecdysozoa</taxon>
        <taxon>Nematoda</taxon>
        <taxon>Chromadorea</taxon>
        <taxon>Rhabditida</taxon>
        <taxon>Rhabditina</taxon>
        <taxon>Rhabditomorpha</taxon>
        <taxon>Strongyloidea</taxon>
        <taxon>Strongylidae</taxon>
        <taxon>Strongylus</taxon>
    </lineage>
</organism>
<dbReference type="EMBL" id="UYYB01028731">
    <property type="protein sequence ID" value="VDM73075.1"/>
    <property type="molecule type" value="Genomic_DNA"/>
</dbReference>
<evidence type="ECO:0000313" key="2">
    <source>
        <dbReference type="EMBL" id="VDM73075.1"/>
    </source>
</evidence>